<keyword evidence="10" id="KW-0732">Signal</keyword>
<dbReference type="AlphaFoldDB" id="A0A8J5WEL0"/>
<dbReference type="PANTHER" id="PTHR31251:SF186">
    <property type="entry name" value="SQUAMOSA PROMOTER-BINDING-LIKE PROTEIN 19-RELATED"/>
    <property type="match status" value="1"/>
</dbReference>
<keyword evidence="8" id="KW-0539">Nucleus</keyword>
<evidence type="ECO:0000313" key="12">
    <source>
        <dbReference type="EMBL" id="KAG8089858.1"/>
    </source>
</evidence>
<comment type="caution">
    <text evidence="12">The sequence shown here is derived from an EMBL/GenBank/DDBJ whole genome shotgun (WGS) entry which is preliminary data.</text>
</comment>
<reference evidence="12" key="1">
    <citation type="journal article" date="2021" name="bioRxiv">
        <title>Whole Genome Assembly and Annotation of Northern Wild Rice, Zizania palustris L., Supports a Whole Genome Duplication in the Zizania Genus.</title>
        <authorList>
            <person name="Haas M."/>
            <person name="Kono T."/>
            <person name="Macchietto M."/>
            <person name="Millas R."/>
            <person name="McGilp L."/>
            <person name="Shao M."/>
            <person name="Duquette J."/>
            <person name="Hirsch C.N."/>
            <person name="Kimball J."/>
        </authorList>
    </citation>
    <scope>NUCLEOTIDE SEQUENCE</scope>
    <source>
        <tissue evidence="12">Fresh leaf tissue</tissue>
    </source>
</reference>
<dbReference type="GO" id="GO:0003677">
    <property type="term" value="F:DNA binding"/>
    <property type="evidence" value="ECO:0007669"/>
    <property type="project" value="UniProtKB-KW"/>
</dbReference>
<feature type="chain" id="PRO_5035233620" description="SBP-type domain-containing protein" evidence="10">
    <location>
        <begin position="22"/>
        <end position="351"/>
    </location>
</feature>
<gene>
    <name evidence="12" type="ORF">GUJ93_ZPchr0011g27945</name>
</gene>
<feature type="domain" description="SBP-type" evidence="11">
    <location>
        <begin position="100"/>
        <end position="177"/>
    </location>
</feature>
<organism evidence="12 13">
    <name type="scientific">Zizania palustris</name>
    <name type="common">Northern wild rice</name>
    <dbReference type="NCBI Taxonomy" id="103762"/>
    <lineage>
        <taxon>Eukaryota</taxon>
        <taxon>Viridiplantae</taxon>
        <taxon>Streptophyta</taxon>
        <taxon>Embryophyta</taxon>
        <taxon>Tracheophyta</taxon>
        <taxon>Spermatophyta</taxon>
        <taxon>Magnoliopsida</taxon>
        <taxon>Liliopsida</taxon>
        <taxon>Poales</taxon>
        <taxon>Poaceae</taxon>
        <taxon>BOP clade</taxon>
        <taxon>Oryzoideae</taxon>
        <taxon>Oryzeae</taxon>
        <taxon>Zizaniinae</taxon>
        <taxon>Zizania</taxon>
    </lineage>
</organism>
<keyword evidence="2" id="KW-0479">Metal-binding</keyword>
<dbReference type="InterPro" id="IPR004333">
    <property type="entry name" value="SBP_dom"/>
</dbReference>
<keyword evidence="5" id="KW-0805">Transcription regulation</keyword>
<evidence type="ECO:0000256" key="7">
    <source>
        <dbReference type="ARBA" id="ARBA00023163"/>
    </source>
</evidence>
<evidence type="ECO:0000256" key="1">
    <source>
        <dbReference type="ARBA" id="ARBA00004123"/>
    </source>
</evidence>
<keyword evidence="7" id="KW-0804">Transcription</keyword>
<dbReference type="PANTHER" id="PTHR31251">
    <property type="entry name" value="SQUAMOSA PROMOTER-BINDING-LIKE PROTEIN 4"/>
    <property type="match status" value="1"/>
</dbReference>
<dbReference type="Pfam" id="PF03110">
    <property type="entry name" value="SBP"/>
    <property type="match status" value="1"/>
</dbReference>
<evidence type="ECO:0000259" key="11">
    <source>
        <dbReference type="PROSITE" id="PS51141"/>
    </source>
</evidence>
<keyword evidence="13" id="KW-1185">Reference proteome</keyword>
<dbReference type="GO" id="GO:0005634">
    <property type="term" value="C:nucleus"/>
    <property type="evidence" value="ECO:0007669"/>
    <property type="project" value="UniProtKB-SubCell"/>
</dbReference>
<evidence type="ECO:0000256" key="2">
    <source>
        <dbReference type="ARBA" id="ARBA00022723"/>
    </source>
</evidence>
<accession>A0A8J5WEL0</accession>
<dbReference type="OrthoDB" id="514967at2759"/>
<evidence type="ECO:0000256" key="8">
    <source>
        <dbReference type="ARBA" id="ARBA00023242"/>
    </source>
</evidence>
<evidence type="ECO:0000256" key="3">
    <source>
        <dbReference type="ARBA" id="ARBA00022771"/>
    </source>
</evidence>
<dbReference type="GO" id="GO:0008270">
    <property type="term" value="F:zinc ion binding"/>
    <property type="evidence" value="ECO:0007669"/>
    <property type="project" value="UniProtKB-KW"/>
</dbReference>
<dbReference type="FunFam" id="4.10.1100.10:FF:000001">
    <property type="entry name" value="Squamosa promoter-binding-like protein 14"/>
    <property type="match status" value="1"/>
</dbReference>
<evidence type="ECO:0000256" key="4">
    <source>
        <dbReference type="ARBA" id="ARBA00022833"/>
    </source>
</evidence>
<dbReference type="InterPro" id="IPR044817">
    <property type="entry name" value="SBP-like"/>
</dbReference>
<evidence type="ECO:0000256" key="5">
    <source>
        <dbReference type="ARBA" id="ARBA00023015"/>
    </source>
</evidence>
<proteinExistence type="predicted"/>
<keyword evidence="6" id="KW-0238">DNA-binding</keyword>
<reference evidence="12" key="2">
    <citation type="submission" date="2021-02" db="EMBL/GenBank/DDBJ databases">
        <authorList>
            <person name="Kimball J.A."/>
            <person name="Haas M.W."/>
            <person name="Macchietto M."/>
            <person name="Kono T."/>
            <person name="Duquette J."/>
            <person name="Shao M."/>
        </authorList>
    </citation>
    <scope>NUCLEOTIDE SEQUENCE</scope>
    <source>
        <tissue evidence="12">Fresh leaf tissue</tissue>
    </source>
</reference>
<feature type="signal peptide" evidence="10">
    <location>
        <begin position="1"/>
        <end position="21"/>
    </location>
</feature>
<evidence type="ECO:0000256" key="6">
    <source>
        <dbReference type="ARBA" id="ARBA00023125"/>
    </source>
</evidence>
<keyword evidence="4" id="KW-0862">Zinc</keyword>
<dbReference type="PROSITE" id="PS51141">
    <property type="entry name" value="ZF_SBP"/>
    <property type="match status" value="1"/>
</dbReference>
<protein>
    <recommendedName>
        <fullName evidence="11">SBP-type domain-containing protein</fullName>
    </recommendedName>
</protein>
<comment type="subcellular location">
    <subcellularLocation>
        <location evidence="1">Nucleus</location>
    </subcellularLocation>
</comment>
<sequence length="351" mass="37910">MRICCLLAFFLLHRLGRGVVGERFLAGMEWAAGSKARSWGMAAADDTGPTMLSFAGPSSSSSDAAVAAEAAAALQDFSAGQVQRARPAARRARPAAGVGADACSVDGCQSDLSRCREYHRRHKVCEAHSKTPVVFVGGQEQRFCQQCSRFHMLTEFDEGKRSCRKRLDGHNRRRRKPQHDALNPRSFMPYHQVNQFSMYPQTFPMADQNADAIMHPLDRQPPFSISFSGTFRAPKQFPFLQDSSSALNTACPDLLRPFSSAEDGANVHTTRALDPECALSLLSSSLHPSPASIPGATAQAQFAPSFARVSASPQAVATAFAPDGAVGGDHVLVPAVTFEDPSQALPFSWQV</sequence>
<keyword evidence="3 9" id="KW-0863">Zinc-finger</keyword>
<dbReference type="EMBL" id="JAAALK010000081">
    <property type="protein sequence ID" value="KAG8089858.1"/>
    <property type="molecule type" value="Genomic_DNA"/>
</dbReference>
<evidence type="ECO:0000313" key="13">
    <source>
        <dbReference type="Proteomes" id="UP000729402"/>
    </source>
</evidence>
<evidence type="ECO:0000256" key="10">
    <source>
        <dbReference type="SAM" id="SignalP"/>
    </source>
</evidence>
<name>A0A8J5WEL0_ZIZPA</name>
<evidence type="ECO:0000256" key="9">
    <source>
        <dbReference type="PROSITE-ProRule" id="PRU00470"/>
    </source>
</evidence>
<dbReference type="Proteomes" id="UP000729402">
    <property type="component" value="Unassembled WGS sequence"/>
</dbReference>